<keyword evidence="2" id="KW-1185">Reference proteome</keyword>
<evidence type="ECO:0000313" key="1">
    <source>
        <dbReference type="EMBL" id="MED6247490.1"/>
    </source>
</evidence>
<sequence length="102" mass="12109">MNHSTDFLRQHFATDFMRHFSFFLYKQKSMLNRNFGEGGPSSETPDSFNFVFCIHTFTQHKQKAAPLLTRWFGIRVMKVRLSRPVCFQRGQWSSVSLHLTLY</sequence>
<reference evidence="1 2" key="1">
    <citation type="submission" date="2021-07" db="EMBL/GenBank/DDBJ databases">
        <authorList>
            <person name="Palmer J.M."/>
        </authorList>
    </citation>
    <scope>NUCLEOTIDE SEQUENCE [LARGE SCALE GENOMIC DNA]</scope>
    <source>
        <strain evidence="1 2">AT_MEX2019</strain>
        <tissue evidence="1">Muscle</tissue>
    </source>
</reference>
<organism evidence="1 2">
    <name type="scientific">Ataeniobius toweri</name>
    <dbReference type="NCBI Taxonomy" id="208326"/>
    <lineage>
        <taxon>Eukaryota</taxon>
        <taxon>Metazoa</taxon>
        <taxon>Chordata</taxon>
        <taxon>Craniata</taxon>
        <taxon>Vertebrata</taxon>
        <taxon>Euteleostomi</taxon>
        <taxon>Actinopterygii</taxon>
        <taxon>Neopterygii</taxon>
        <taxon>Teleostei</taxon>
        <taxon>Neoteleostei</taxon>
        <taxon>Acanthomorphata</taxon>
        <taxon>Ovalentaria</taxon>
        <taxon>Atherinomorphae</taxon>
        <taxon>Cyprinodontiformes</taxon>
        <taxon>Goodeidae</taxon>
        <taxon>Ataeniobius</taxon>
    </lineage>
</organism>
<proteinExistence type="predicted"/>
<comment type="caution">
    <text evidence="1">The sequence shown here is derived from an EMBL/GenBank/DDBJ whole genome shotgun (WGS) entry which is preliminary data.</text>
</comment>
<evidence type="ECO:0000313" key="2">
    <source>
        <dbReference type="Proteomes" id="UP001345963"/>
    </source>
</evidence>
<dbReference type="Proteomes" id="UP001345963">
    <property type="component" value="Unassembled WGS sequence"/>
</dbReference>
<gene>
    <name evidence="1" type="ORF">ATANTOWER_004298</name>
</gene>
<name>A0ABU7BBR6_9TELE</name>
<protein>
    <submittedName>
        <fullName evidence="1">Uncharacterized protein</fullName>
    </submittedName>
</protein>
<dbReference type="EMBL" id="JAHUTI010049320">
    <property type="protein sequence ID" value="MED6247490.1"/>
    <property type="molecule type" value="Genomic_DNA"/>
</dbReference>
<accession>A0ABU7BBR6</accession>